<gene>
    <name evidence="3" type="ORF">ACFOU2_16640</name>
</gene>
<protein>
    <submittedName>
        <fullName evidence="3">Fur family transcriptional regulator</fullName>
    </submittedName>
</protein>
<name>A0ABV8B5P0_9BACI</name>
<sequence>MNSLQSLFQFIREKGYLLTDKRKRLIHLLFESHSFLSARQLIIKMQKIYPNISHDTIYRNLNLLVQLGFLETRVKHGEKQFFLVNPIHSDQLYGYFICEQCGSVHPLNLDLNLHMMVNKLEIQHFLFEVYGNCSLCSGGTKSHAL</sequence>
<evidence type="ECO:0000256" key="1">
    <source>
        <dbReference type="ARBA" id="ARBA00004496"/>
    </source>
</evidence>
<evidence type="ECO:0000313" key="4">
    <source>
        <dbReference type="Proteomes" id="UP001595752"/>
    </source>
</evidence>
<accession>A0ABV8B5P0</accession>
<evidence type="ECO:0000313" key="3">
    <source>
        <dbReference type="EMBL" id="MFC3885007.1"/>
    </source>
</evidence>
<dbReference type="PANTHER" id="PTHR33202">
    <property type="entry name" value="ZINC UPTAKE REGULATION PROTEIN"/>
    <property type="match status" value="1"/>
</dbReference>
<comment type="caution">
    <text evidence="3">The sequence shown here is derived from an EMBL/GenBank/DDBJ whole genome shotgun (WGS) entry which is preliminary data.</text>
</comment>
<dbReference type="InterPro" id="IPR002481">
    <property type="entry name" value="FUR"/>
</dbReference>
<organism evidence="3 4">
    <name type="scientific">Bacillus songklensis</name>
    <dbReference type="NCBI Taxonomy" id="1069116"/>
    <lineage>
        <taxon>Bacteria</taxon>
        <taxon>Bacillati</taxon>
        <taxon>Bacillota</taxon>
        <taxon>Bacilli</taxon>
        <taxon>Bacillales</taxon>
        <taxon>Bacillaceae</taxon>
        <taxon>Bacillus</taxon>
    </lineage>
</organism>
<evidence type="ECO:0000256" key="2">
    <source>
        <dbReference type="ARBA" id="ARBA00022490"/>
    </source>
</evidence>
<dbReference type="InterPro" id="IPR036388">
    <property type="entry name" value="WH-like_DNA-bd_sf"/>
</dbReference>
<comment type="subcellular location">
    <subcellularLocation>
        <location evidence="1">Cytoplasm</location>
    </subcellularLocation>
</comment>
<dbReference type="InterPro" id="IPR036390">
    <property type="entry name" value="WH_DNA-bd_sf"/>
</dbReference>
<keyword evidence="4" id="KW-1185">Reference proteome</keyword>
<dbReference type="Gene3D" id="1.10.10.10">
    <property type="entry name" value="Winged helix-like DNA-binding domain superfamily/Winged helix DNA-binding domain"/>
    <property type="match status" value="1"/>
</dbReference>
<dbReference type="EMBL" id="JBHRZT010000067">
    <property type="protein sequence ID" value="MFC3885007.1"/>
    <property type="molecule type" value="Genomic_DNA"/>
</dbReference>
<dbReference type="PANTHER" id="PTHR33202:SF1">
    <property type="entry name" value="FERRIC UPTAKE REGULATION PROTEIN"/>
    <property type="match status" value="1"/>
</dbReference>
<keyword evidence="2" id="KW-0963">Cytoplasm</keyword>
<dbReference type="RefSeq" id="WP_377916992.1">
    <property type="nucleotide sequence ID" value="NZ_JBHRZT010000067.1"/>
</dbReference>
<dbReference type="Proteomes" id="UP001595752">
    <property type="component" value="Unassembled WGS sequence"/>
</dbReference>
<proteinExistence type="predicted"/>
<dbReference type="SUPFAM" id="SSF46785">
    <property type="entry name" value="Winged helix' DNA-binding domain"/>
    <property type="match status" value="1"/>
</dbReference>
<dbReference type="Pfam" id="PF01475">
    <property type="entry name" value="FUR"/>
    <property type="match status" value="1"/>
</dbReference>
<reference evidence="4" key="1">
    <citation type="journal article" date="2019" name="Int. J. Syst. Evol. Microbiol.">
        <title>The Global Catalogue of Microorganisms (GCM) 10K type strain sequencing project: providing services to taxonomists for standard genome sequencing and annotation.</title>
        <authorList>
            <consortium name="The Broad Institute Genomics Platform"/>
            <consortium name="The Broad Institute Genome Sequencing Center for Infectious Disease"/>
            <person name="Wu L."/>
            <person name="Ma J."/>
        </authorList>
    </citation>
    <scope>NUCLEOTIDE SEQUENCE [LARGE SCALE GENOMIC DNA]</scope>
    <source>
        <strain evidence="4">CCUG 61889</strain>
    </source>
</reference>